<reference evidence="2 3" key="1">
    <citation type="journal article" date="2021" name="bioRxiv">
        <title>Unique metabolic strategies in Hadean analogues reveal hints for primordial physiology.</title>
        <authorList>
            <person name="Nobu M.K."/>
            <person name="Nakai R."/>
            <person name="Tamazawa S."/>
            <person name="Mori H."/>
            <person name="Toyoda A."/>
            <person name="Ijiri A."/>
            <person name="Suzuki S."/>
            <person name="Kurokawa K."/>
            <person name="Kamagata Y."/>
            <person name="Tamaki H."/>
        </authorList>
    </citation>
    <scope>NUCLEOTIDE SEQUENCE [LARGE SCALE GENOMIC DNA]</scope>
    <source>
        <strain evidence="2">BS525</strain>
    </source>
</reference>
<sequence>MIWQREEYIELMTFGKIERQMFSELFGLLVGLEEEWLTQGASREEVELVAFDWDYVSTVECGGNTGIISAKKPFILEDTQEYTIRINEFGKREKLIKKSASIFHPLEYPVRNMDDWINIKPKFEYYEERFDWNKVETARNKQKKGVLSIANIPGGFDLPRILMGEEGVCFCYYDQPELMKDILETVAETAFRVLDRVSDKLVIDVLHIHEDMAGKSGPLIGPDLVIKYIKPYYRKIWDMLSSKGTRIFSQDSDGNIISVIDALLECGVTQMYPMEPAAGMDVVELRKKYGKRLALKGGIDKHVLRMNKQDIRDELEYKMQPLMKAGGMVFALDHRIPNGTPLENYKYYVELGREILGLPQDIKNKGWARMAF</sequence>
<dbReference type="GO" id="GO:0004853">
    <property type="term" value="F:uroporphyrinogen decarboxylase activity"/>
    <property type="evidence" value="ECO:0007669"/>
    <property type="project" value="UniProtKB-EC"/>
</dbReference>
<dbReference type="InterPro" id="IPR052024">
    <property type="entry name" value="Methanogen_methyltrans"/>
</dbReference>
<dbReference type="Proteomes" id="UP000811545">
    <property type="component" value="Unassembled WGS sequence"/>
</dbReference>
<dbReference type="Gene3D" id="3.20.20.210">
    <property type="match status" value="1"/>
</dbReference>
<dbReference type="PANTHER" id="PTHR47099">
    <property type="entry name" value="METHYLCOBAMIDE:COM METHYLTRANSFERASE MTBA"/>
    <property type="match status" value="1"/>
</dbReference>
<dbReference type="AlphaFoldDB" id="A0A9E2F7R3"/>
<evidence type="ECO:0000313" key="2">
    <source>
        <dbReference type="EMBL" id="MBT9145873.1"/>
    </source>
</evidence>
<keyword evidence="2" id="KW-0456">Lyase</keyword>
<dbReference type="Pfam" id="PF01208">
    <property type="entry name" value="URO-D"/>
    <property type="match status" value="1"/>
</dbReference>
<dbReference type="InterPro" id="IPR038071">
    <property type="entry name" value="UROD/MetE-like_sf"/>
</dbReference>
<dbReference type="EMBL" id="QLTW01000204">
    <property type="protein sequence ID" value="MBT9145873.1"/>
    <property type="molecule type" value="Genomic_DNA"/>
</dbReference>
<dbReference type="PANTHER" id="PTHR47099:SF1">
    <property type="entry name" value="METHYLCOBAMIDE:COM METHYLTRANSFERASE MTBA"/>
    <property type="match status" value="1"/>
</dbReference>
<gene>
    <name evidence="2" type="primary">hemE</name>
    <name evidence="2" type="ORF">DDT42_01750</name>
</gene>
<accession>A0A9E2F7R3</accession>
<dbReference type="SUPFAM" id="SSF51726">
    <property type="entry name" value="UROD/MetE-like"/>
    <property type="match status" value="1"/>
</dbReference>
<dbReference type="EC" id="4.1.1.37" evidence="2"/>
<evidence type="ECO:0000259" key="1">
    <source>
        <dbReference type="Pfam" id="PF01208"/>
    </source>
</evidence>
<evidence type="ECO:0000313" key="3">
    <source>
        <dbReference type="Proteomes" id="UP000811545"/>
    </source>
</evidence>
<protein>
    <submittedName>
        <fullName evidence="2">Uroporphyrinogen decarboxylase</fullName>
        <ecNumber evidence="2">4.1.1.37</ecNumber>
    </submittedName>
</protein>
<dbReference type="InterPro" id="IPR000257">
    <property type="entry name" value="Uroporphyrinogen_deCOase"/>
</dbReference>
<dbReference type="GO" id="GO:0006779">
    <property type="term" value="P:porphyrin-containing compound biosynthetic process"/>
    <property type="evidence" value="ECO:0007669"/>
    <property type="project" value="InterPro"/>
</dbReference>
<name>A0A9E2F7R3_PSYF1</name>
<comment type="caution">
    <text evidence="2">The sequence shown here is derived from an EMBL/GenBank/DDBJ whole genome shotgun (WGS) entry which is preliminary data.</text>
</comment>
<feature type="domain" description="Uroporphyrinogen decarboxylase (URO-D)" evidence="1">
    <location>
        <begin position="107"/>
        <end position="354"/>
    </location>
</feature>
<organism evidence="2 3">
    <name type="scientific">Psychracetigena formicireducens</name>
    <dbReference type="NCBI Taxonomy" id="2986056"/>
    <lineage>
        <taxon>Bacteria</taxon>
        <taxon>Bacillati</taxon>
        <taxon>Candidatus Lithacetigenota</taxon>
        <taxon>Candidatus Psychracetigena</taxon>
    </lineage>
</organism>
<proteinExistence type="predicted"/>